<organism evidence="2 3">
    <name type="scientific">Streptomyces bottropensis ATCC 25435</name>
    <dbReference type="NCBI Taxonomy" id="1054862"/>
    <lineage>
        <taxon>Bacteria</taxon>
        <taxon>Bacillati</taxon>
        <taxon>Actinomycetota</taxon>
        <taxon>Actinomycetes</taxon>
        <taxon>Kitasatosporales</taxon>
        <taxon>Streptomycetaceae</taxon>
        <taxon>Streptomyces</taxon>
    </lineage>
</organism>
<evidence type="ECO:0000313" key="3">
    <source>
        <dbReference type="Proteomes" id="UP000030760"/>
    </source>
</evidence>
<dbReference type="Proteomes" id="UP000030760">
    <property type="component" value="Unassembled WGS sequence"/>
</dbReference>
<proteinExistence type="predicted"/>
<dbReference type="EMBL" id="KB405062">
    <property type="protein sequence ID" value="EMF56537.1"/>
    <property type="molecule type" value="Genomic_DNA"/>
</dbReference>
<sequence length="49" mass="5123">MNGSLDLRTAVLLLVGVGATYVAFRYPAFGIALLVGVGVVTLLHLLLKP</sequence>
<feature type="transmembrane region" description="Helical" evidence="1">
    <location>
        <begin position="30"/>
        <end position="47"/>
    </location>
</feature>
<keyword evidence="1" id="KW-0812">Transmembrane</keyword>
<evidence type="ECO:0000256" key="1">
    <source>
        <dbReference type="SAM" id="Phobius"/>
    </source>
</evidence>
<reference evidence="3" key="1">
    <citation type="journal article" date="2013" name="Genome Announc.">
        <title>Draft Genome Sequence of Streptomyces bottropensis ATCC 25435, a Bottromycin-Producing Actinomycete.</title>
        <authorList>
            <person name="Zhang H."/>
            <person name="Zhou W."/>
            <person name="Zhuang Y."/>
            <person name="Liang X."/>
            <person name="Liu T."/>
        </authorList>
    </citation>
    <scope>NUCLEOTIDE SEQUENCE [LARGE SCALE GENOMIC DNA]</scope>
    <source>
        <strain evidence="3">ATCC 25435</strain>
    </source>
</reference>
<protein>
    <submittedName>
        <fullName evidence="2">Uncharacterized protein</fullName>
    </submittedName>
</protein>
<dbReference type="AlphaFoldDB" id="M3DIC2"/>
<name>M3DIC2_9ACTN</name>
<accession>M3DIC2</accession>
<keyword evidence="1" id="KW-0472">Membrane</keyword>
<evidence type="ECO:0000313" key="2">
    <source>
        <dbReference type="EMBL" id="EMF56537.1"/>
    </source>
</evidence>
<gene>
    <name evidence="2" type="ORF">SBD_2098</name>
</gene>
<feature type="transmembrane region" description="Helical" evidence="1">
    <location>
        <begin position="7"/>
        <end position="24"/>
    </location>
</feature>
<keyword evidence="1" id="KW-1133">Transmembrane helix</keyword>